<comment type="caution">
    <text evidence="1">The sequence shown here is derived from an EMBL/GenBank/DDBJ whole genome shotgun (WGS) entry which is preliminary data.</text>
</comment>
<evidence type="ECO:0008006" key="3">
    <source>
        <dbReference type="Google" id="ProtNLM"/>
    </source>
</evidence>
<dbReference type="Proteomes" id="UP000320209">
    <property type="component" value="Unassembled WGS sequence"/>
</dbReference>
<evidence type="ECO:0000313" key="1">
    <source>
        <dbReference type="EMBL" id="TQL67253.1"/>
    </source>
</evidence>
<dbReference type="SUPFAM" id="SSF53335">
    <property type="entry name" value="S-adenosyl-L-methionine-dependent methyltransferases"/>
    <property type="match status" value="1"/>
</dbReference>
<dbReference type="OrthoDB" id="3780655at2"/>
<name>A0A543A3U6_9ACTN</name>
<accession>A0A543A3U6</accession>
<organism evidence="1 2">
    <name type="scientific">Nocardioides albertanoniae</name>
    <dbReference type="NCBI Taxonomy" id="1175486"/>
    <lineage>
        <taxon>Bacteria</taxon>
        <taxon>Bacillati</taxon>
        <taxon>Actinomycetota</taxon>
        <taxon>Actinomycetes</taxon>
        <taxon>Propionibacteriales</taxon>
        <taxon>Nocardioidaceae</taxon>
        <taxon>Nocardioides</taxon>
    </lineage>
</organism>
<proteinExistence type="predicted"/>
<dbReference type="AlphaFoldDB" id="A0A543A3U6"/>
<dbReference type="EMBL" id="VFOV01000001">
    <property type="protein sequence ID" value="TQL67253.1"/>
    <property type="molecule type" value="Genomic_DNA"/>
</dbReference>
<dbReference type="InterPro" id="IPR029063">
    <property type="entry name" value="SAM-dependent_MTases_sf"/>
</dbReference>
<reference evidence="1 2" key="1">
    <citation type="submission" date="2019-06" db="EMBL/GenBank/DDBJ databases">
        <title>Sequencing the genomes of 1000 actinobacteria strains.</title>
        <authorList>
            <person name="Klenk H.-P."/>
        </authorList>
    </citation>
    <scope>NUCLEOTIDE SEQUENCE [LARGE SCALE GENOMIC DNA]</scope>
    <source>
        <strain evidence="1 2">DSM 25218</strain>
    </source>
</reference>
<evidence type="ECO:0000313" key="2">
    <source>
        <dbReference type="Proteomes" id="UP000320209"/>
    </source>
</evidence>
<dbReference type="Gene3D" id="3.40.50.150">
    <property type="entry name" value="Vaccinia Virus protein VP39"/>
    <property type="match status" value="1"/>
</dbReference>
<keyword evidence="2" id="KW-1185">Reference proteome</keyword>
<dbReference type="RefSeq" id="WP_141779375.1">
    <property type="nucleotide sequence ID" value="NZ_VFOV01000001.1"/>
</dbReference>
<gene>
    <name evidence="1" type="ORF">FB381_1127</name>
</gene>
<protein>
    <recommendedName>
        <fullName evidence="3">Methyltransferase family protein</fullName>
    </recommendedName>
</protein>
<sequence>MTSSSPAPGGQFEVSDDGVLVRDSSTPVLVLSVDGQYVWSLTPERDGEAVGDGTLVRWPGVLTRFLDGSATVTIADYEGEALFEEKVTLGTGEGAISIVDKEGHPLSVDKVGHLTRSFEATDESIRAEILEGTQRVLADLRDVVGVEAYLNYGALLGAIREGRMLGHDSDTDVCYLSKHTVPADIITESYAIERTMRGRGWSLLRMSGGDIKVLLEVSDGRKVHIDIFVAFYVPDADGEPVFYQLGNRSGRLRREAIVPVSTINLHGYDFPAPAEPEEMLAFIYGPQWRTPDPSFKYADPPAGVRRLDGWLRGFRTDMGFWTEFHNTHAGEIEGKESPFGTWVLEQLPDDAKVVDIGAGANSRDARYFARNGHQVHAVDFSRAAVAAIRRRANRSKLSLTVDQLILGELRSTLALGARLARDPHHLFARDLIGCLDGAARSQLWTLSKMALRPGGGKLYLEFAATGDDESLPTPEPEGLVRRVDPDLVRAEIEAAGGVIEHLEIVDGADMLGTPMPRVARLRASWPAPQDSAQPAAEGN</sequence>